<evidence type="ECO:0000256" key="1">
    <source>
        <dbReference type="SAM" id="MobiDB-lite"/>
    </source>
</evidence>
<organism evidence="4">
    <name type="scientific">Haemonchus placei</name>
    <name type="common">Barber's pole worm</name>
    <dbReference type="NCBI Taxonomy" id="6290"/>
    <lineage>
        <taxon>Eukaryota</taxon>
        <taxon>Metazoa</taxon>
        <taxon>Ecdysozoa</taxon>
        <taxon>Nematoda</taxon>
        <taxon>Chromadorea</taxon>
        <taxon>Rhabditida</taxon>
        <taxon>Rhabditina</taxon>
        <taxon>Rhabditomorpha</taxon>
        <taxon>Strongyloidea</taxon>
        <taxon>Trichostrongylidae</taxon>
        <taxon>Haemonchus</taxon>
    </lineage>
</organism>
<feature type="compositionally biased region" description="Basic and acidic residues" evidence="1">
    <location>
        <begin position="114"/>
        <end position="123"/>
    </location>
</feature>
<evidence type="ECO:0000313" key="3">
    <source>
        <dbReference type="Proteomes" id="UP000268014"/>
    </source>
</evidence>
<dbReference type="OMA" id="NDSHREM"/>
<evidence type="ECO:0000313" key="4">
    <source>
        <dbReference type="WBParaSite" id="HPLM_0001259001-mRNA-1"/>
    </source>
</evidence>
<dbReference type="EMBL" id="UZAF01017910">
    <property type="protein sequence ID" value="VDO46083.1"/>
    <property type="molecule type" value="Genomic_DNA"/>
</dbReference>
<gene>
    <name evidence="2" type="ORF">HPLM_LOCUS12582</name>
</gene>
<accession>A0A158QPF9</accession>
<dbReference type="OrthoDB" id="5868929at2759"/>
<feature type="compositionally biased region" description="Basic and acidic residues" evidence="1">
    <location>
        <begin position="12"/>
        <end position="23"/>
    </location>
</feature>
<proteinExistence type="predicted"/>
<feature type="compositionally biased region" description="Polar residues" evidence="1">
    <location>
        <begin position="24"/>
        <end position="39"/>
    </location>
</feature>
<reference evidence="4" key="1">
    <citation type="submission" date="2016-04" db="UniProtKB">
        <authorList>
            <consortium name="WormBaseParasite"/>
        </authorList>
    </citation>
    <scope>IDENTIFICATION</scope>
</reference>
<sequence>MMKRSKMKRRRSTDDVESHRETRNTGVNTTSSRRASSADLTKAFPKSTSTTDLTEADDYMDDEKLENFIREELQKIVEVKQKELPPISDTSDEDDEDNEENYEANQKVMNESYADDRPSESLSKKAITKAKSNKTTQVQTDSKKEKLVRIRAGGVSGQDNKRVLMRVRRLSETGDEGEEYEVYEDDWEEMGANRPTGKEASRRYIHEKSIFQELTHLKRMQIQYGKVQERILVRSLVGNFCKMHGLDPAHFKFQTFYSWEKFLYDQLKLIYMEERARLTHARLAPSSRSTAIGRFETRIRQARAIPLSNDPVKRMSRVYGSSTMTSGKSVGKKKTDKQTGLVGGGKRCDCLGKHLLIKQ</sequence>
<feature type="compositionally biased region" description="Acidic residues" evidence="1">
    <location>
        <begin position="90"/>
        <end position="102"/>
    </location>
</feature>
<evidence type="ECO:0000313" key="2">
    <source>
        <dbReference type="EMBL" id="VDO46083.1"/>
    </source>
</evidence>
<feature type="region of interest" description="Disordered" evidence="1">
    <location>
        <begin position="77"/>
        <end position="145"/>
    </location>
</feature>
<protein>
    <submittedName>
        <fullName evidence="4">Swi3 domain-containing protein</fullName>
    </submittedName>
</protein>
<dbReference type="Proteomes" id="UP000268014">
    <property type="component" value="Unassembled WGS sequence"/>
</dbReference>
<dbReference type="AlphaFoldDB" id="A0A158QPF9"/>
<name>A0A158QPF9_HAEPC</name>
<dbReference type="STRING" id="6290.A0A158QPF9"/>
<feature type="region of interest" description="Disordered" evidence="1">
    <location>
        <begin position="1"/>
        <end position="58"/>
    </location>
</feature>
<reference evidence="2 3" key="2">
    <citation type="submission" date="2018-11" db="EMBL/GenBank/DDBJ databases">
        <authorList>
            <consortium name="Pathogen Informatics"/>
        </authorList>
    </citation>
    <scope>NUCLEOTIDE SEQUENCE [LARGE SCALE GENOMIC DNA]</scope>
    <source>
        <strain evidence="2 3">MHpl1</strain>
    </source>
</reference>
<dbReference type="WBParaSite" id="HPLM_0001259001-mRNA-1">
    <property type="protein sequence ID" value="HPLM_0001259001-mRNA-1"/>
    <property type="gene ID" value="HPLM_0001259001"/>
</dbReference>
<keyword evidence="3" id="KW-1185">Reference proteome</keyword>
<feature type="compositionally biased region" description="Basic residues" evidence="1">
    <location>
        <begin position="1"/>
        <end position="11"/>
    </location>
</feature>